<dbReference type="Pfam" id="PF07679">
    <property type="entry name" value="I-set"/>
    <property type="match status" value="1"/>
</dbReference>
<dbReference type="SMART" id="SM00408">
    <property type="entry name" value="IGc2"/>
    <property type="match status" value="1"/>
</dbReference>
<dbReference type="SUPFAM" id="SSF48726">
    <property type="entry name" value="Immunoglobulin"/>
    <property type="match status" value="2"/>
</dbReference>
<dbReference type="Gene3D" id="2.60.40.10">
    <property type="entry name" value="Immunoglobulins"/>
    <property type="match status" value="2"/>
</dbReference>
<comment type="caution">
    <text evidence="4">The sequence shown here is derived from an EMBL/GenBank/DDBJ whole genome shotgun (WGS) entry which is preliminary data.</text>
</comment>
<dbReference type="EMBL" id="SEYY01008502">
    <property type="protein sequence ID" value="KAB7502119.1"/>
    <property type="molecule type" value="Genomic_DNA"/>
</dbReference>
<dbReference type="Proteomes" id="UP000326759">
    <property type="component" value="Unassembled WGS sequence"/>
</dbReference>
<dbReference type="PROSITE" id="PS50835">
    <property type="entry name" value="IG_LIKE"/>
    <property type="match status" value="1"/>
</dbReference>
<dbReference type="AlphaFoldDB" id="A0A5N5T7G9"/>
<dbReference type="InterPro" id="IPR036179">
    <property type="entry name" value="Ig-like_dom_sf"/>
</dbReference>
<name>A0A5N5T7G9_9CRUS</name>
<dbReference type="InterPro" id="IPR007110">
    <property type="entry name" value="Ig-like_dom"/>
</dbReference>
<feature type="region of interest" description="Disordered" evidence="1">
    <location>
        <begin position="201"/>
        <end position="243"/>
    </location>
</feature>
<accession>A0A5N5T7G9</accession>
<dbReference type="InterPro" id="IPR052615">
    <property type="entry name" value="FGFRL"/>
</dbReference>
<feature type="domain" description="Ig-like" evidence="3">
    <location>
        <begin position="4"/>
        <end position="169"/>
    </location>
</feature>
<protein>
    <submittedName>
        <fullName evidence="4">Fibroblast growth factor receptor-like 1</fullName>
    </submittedName>
</protein>
<keyword evidence="2" id="KW-1133">Transmembrane helix</keyword>
<keyword evidence="4" id="KW-0675">Receptor</keyword>
<dbReference type="InterPro" id="IPR003598">
    <property type="entry name" value="Ig_sub2"/>
</dbReference>
<keyword evidence="5" id="KW-1185">Reference proteome</keyword>
<dbReference type="SMART" id="SM00409">
    <property type="entry name" value="IG"/>
    <property type="match status" value="1"/>
</dbReference>
<evidence type="ECO:0000313" key="4">
    <source>
        <dbReference type="EMBL" id="KAB7502119.1"/>
    </source>
</evidence>
<sequence length="243" mass="27141">IGPPKVHPQNRLITAEEGDQIKLPCPISGNPDPLFEWKKDGKALHKSENTYEDPEILQGTNTTVTEGGNTTLQCLVRSFLIPEIQWLKLLAPSEVTALPRSLRNTTFNHGGRTYRYISSLKFRVERKNGTYVSTLFIEKAATKDTGVYICVGESPNIRKYNIRRDSEMNLLVIILPIIAILVIVFVTLFICKTRRVAALEKPHPSTAAQNTSVESEDPTSNTPLNSYKHSKAVGNLPPDIVYQ</sequence>
<keyword evidence="2" id="KW-0812">Transmembrane</keyword>
<dbReference type="PANTHER" id="PTHR19890">
    <property type="entry name" value="FIBROBLAST GROWTH FACTOR RECEPTOR"/>
    <property type="match status" value="1"/>
</dbReference>
<keyword evidence="2" id="KW-0472">Membrane</keyword>
<dbReference type="InterPro" id="IPR013098">
    <property type="entry name" value="Ig_I-set"/>
</dbReference>
<feature type="non-terminal residue" evidence="4">
    <location>
        <position position="1"/>
    </location>
</feature>
<dbReference type="InterPro" id="IPR013783">
    <property type="entry name" value="Ig-like_fold"/>
</dbReference>
<proteinExistence type="predicted"/>
<dbReference type="OrthoDB" id="6412111at2759"/>
<evidence type="ECO:0000256" key="1">
    <source>
        <dbReference type="SAM" id="MobiDB-lite"/>
    </source>
</evidence>
<feature type="non-terminal residue" evidence="4">
    <location>
        <position position="243"/>
    </location>
</feature>
<evidence type="ECO:0000259" key="3">
    <source>
        <dbReference type="PROSITE" id="PS50835"/>
    </source>
</evidence>
<evidence type="ECO:0000256" key="2">
    <source>
        <dbReference type="SAM" id="Phobius"/>
    </source>
</evidence>
<dbReference type="Pfam" id="PF13927">
    <property type="entry name" value="Ig_3"/>
    <property type="match status" value="1"/>
</dbReference>
<dbReference type="PANTHER" id="PTHR19890:SF10">
    <property type="entry name" value="FIBROBLAST GROWTH FACTOR RECEPTOR-LIKE 1"/>
    <property type="match status" value="1"/>
</dbReference>
<feature type="transmembrane region" description="Helical" evidence="2">
    <location>
        <begin position="168"/>
        <end position="190"/>
    </location>
</feature>
<organism evidence="4 5">
    <name type="scientific">Armadillidium nasatum</name>
    <dbReference type="NCBI Taxonomy" id="96803"/>
    <lineage>
        <taxon>Eukaryota</taxon>
        <taxon>Metazoa</taxon>
        <taxon>Ecdysozoa</taxon>
        <taxon>Arthropoda</taxon>
        <taxon>Crustacea</taxon>
        <taxon>Multicrustacea</taxon>
        <taxon>Malacostraca</taxon>
        <taxon>Eumalacostraca</taxon>
        <taxon>Peracarida</taxon>
        <taxon>Isopoda</taxon>
        <taxon>Oniscidea</taxon>
        <taxon>Crinocheta</taxon>
        <taxon>Armadillidiidae</taxon>
        <taxon>Armadillidium</taxon>
    </lineage>
</organism>
<dbReference type="InterPro" id="IPR003599">
    <property type="entry name" value="Ig_sub"/>
</dbReference>
<evidence type="ECO:0000313" key="5">
    <source>
        <dbReference type="Proteomes" id="UP000326759"/>
    </source>
</evidence>
<feature type="compositionally biased region" description="Polar residues" evidence="1">
    <location>
        <begin position="206"/>
        <end position="227"/>
    </location>
</feature>
<reference evidence="4 5" key="1">
    <citation type="journal article" date="2019" name="PLoS Biol.">
        <title>Sex chromosomes control vertical transmission of feminizing Wolbachia symbionts in an isopod.</title>
        <authorList>
            <person name="Becking T."/>
            <person name="Chebbi M.A."/>
            <person name="Giraud I."/>
            <person name="Moumen B."/>
            <person name="Laverre T."/>
            <person name="Caubet Y."/>
            <person name="Peccoud J."/>
            <person name="Gilbert C."/>
            <person name="Cordaux R."/>
        </authorList>
    </citation>
    <scope>NUCLEOTIDE SEQUENCE [LARGE SCALE GENOMIC DNA]</scope>
    <source>
        <strain evidence="4">ANa2</strain>
        <tissue evidence="4">Whole body excluding digestive tract and cuticle</tissue>
    </source>
</reference>
<gene>
    <name evidence="4" type="primary">FGFRL1_2</name>
    <name evidence="4" type="ORF">Anas_01722</name>
</gene>